<sequence>MALVPHESHKKCNNAQQRHDRLLETPRSSEERNTSHGRRRPRMRADGVTVRITGSGRIQFESPASVA</sequence>
<evidence type="ECO:0000256" key="1">
    <source>
        <dbReference type="SAM" id="MobiDB-lite"/>
    </source>
</evidence>
<organism evidence="2">
    <name type="scientific">Thermocrispum agreste</name>
    <dbReference type="NCBI Taxonomy" id="37925"/>
    <lineage>
        <taxon>Bacteria</taxon>
        <taxon>Bacillati</taxon>
        <taxon>Actinomycetota</taxon>
        <taxon>Actinomycetes</taxon>
        <taxon>Pseudonocardiales</taxon>
        <taxon>Pseudonocardiaceae</taxon>
        <taxon>Thermocrispum</taxon>
    </lineage>
</organism>
<evidence type="ECO:0000313" key="2">
    <source>
        <dbReference type="EMBL" id="PZM99929.1"/>
    </source>
</evidence>
<gene>
    <name evidence="2" type="ORF">DIU77_04665</name>
</gene>
<accession>A0A2W4LFR0</accession>
<feature type="region of interest" description="Disordered" evidence="1">
    <location>
        <begin position="1"/>
        <end position="48"/>
    </location>
</feature>
<feature type="compositionally biased region" description="Basic and acidic residues" evidence="1">
    <location>
        <begin position="17"/>
        <end position="34"/>
    </location>
</feature>
<dbReference type="AlphaFoldDB" id="A0A2W4LFR0"/>
<name>A0A2W4LFR0_9PSEU</name>
<dbReference type="EMBL" id="QGUI01000121">
    <property type="protein sequence ID" value="PZM99929.1"/>
    <property type="molecule type" value="Genomic_DNA"/>
</dbReference>
<protein>
    <submittedName>
        <fullName evidence="2">Uncharacterized protein</fullName>
    </submittedName>
</protein>
<reference evidence="2" key="1">
    <citation type="submission" date="2018-05" db="EMBL/GenBank/DDBJ databases">
        <authorList>
            <person name="Lanie J.A."/>
            <person name="Ng W.-L."/>
            <person name="Kazmierczak K.M."/>
            <person name="Andrzejewski T.M."/>
            <person name="Davidsen T.M."/>
            <person name="Wayne K.J."/>
            <person name="Tettelin H."/>
            <person name="Glass J.I."/>
            <person name="Rusch D."/>
            <person name="Podicherti R."/>
            <person name="Tsui H.-C.T."/>
            <person name="Winkler M.E."/>
        </authorList>
    </citation>
    <scope>NUCLEOTIDE SEQUENCE</scope>
    <source>
        <strain evidence="2">ZC4RG45</strain>
    </source>
</reference>
<proteinExistence type="predicted"/>
<comment type="caution">
    <text evidence="2">The sequence shown here is derived from an EMBL/GenBank/DDBJ whole genome shotgun (WGS) entry which is preliminary data.</text>
</comment>